<dbReference type="InterPro" id="IPR023198">
    <property type="entry name" value="PGP-like_dom2"/>
</dbReference>
<dbReference type="eggNOG" id="COG0637">
    <property type="taxonomic scope" value="Bacteria"/>
</dbReference>
<name>A2SJK0_METPP</name>
<dbReference type="Pfam" id="PF13419">
    <property type="entry name" value="HAD_2"/>
    <property type="match status" value="1"/>
</dbReference>
<dbReference type="InterPro" id="IPR044999">
    <property type="entry name" value="CbbY-like"/>
</dbReference>
<organism evidence="1 2">
    <name type="scientific">Methylibium petroleiphilum (strain ATCC BAA-1232 / LMG 22953 / PM1)</name>
    <dbReference type="NCBI Taxonomy" id="420662"/>
    <lineage>
        <taxon>Bacteria</taxon>
        <taxon>Pseudomonadati</taxon>
        <taxon>Pseudomonadota</taxon>
        <taxon>Betaproteobacteria</taxon>
        <taxon>Burkholderiales</taxon>
        <taxon>Sphaerotilaceae</taxon>
        <taxon>Methylibium</taxon>
    </lineage>
</organism>
<dbReference type="GO" id="GO:0016787">
    <property type="term" value="F:hydrolase activity"/>
    <property type="evidence" value="ECO:0007669"/>
    <property type="project" value="InterPro"/>
</dbReference>
<dbReference type="PANTHER" id="PTHR42896:SF2">
    <property type="entry name" value="CBBY-LIKE PROTEIN"/>
    <property type="match status" value="1"/>
</dbReference>
<reference evidence="1 2" key="1">
    <citation type="journal article" date="2007" name="J. Bacteriol.">
        <title>Whole-genome analysis of the methyl tert-butyl ether-degrading beta-proteobacterium Methylibium petroleiphilum PM1.</title>
        <authorList>
            <person name="Kane S.R."/>
            <person name="Chakicherla A.Y."/>
            <person name="Chain P.S.G."/>
            <person name="Schmidt R."/>
            <person name="Shin M.W."/>
            <person name="Legler T.C."/>
            <person name="Scow K.M."/>
            <person name="Larimer F.W."/>
            <person name="Lucas S.M."/>
            <person name="Richardson P.M."/>
            <person name="Hristova K.R."/>
        </authorList>
    </citation>
    <scope>NUCLEOTIDE SEQUENCE [LARGE SCALE GENOMIC DNA]</scope>
    <source>
        <strain evidence="2">ATCC BAA-1232 / LMG 22953 / PM1</strain>
    </source>
</reference>
<dbReference type="STRING" id="420662.Mpe_A2785"/>
<evidence type="ECO:0000313" key="2">
    <source>
        <dbReference type="Proteomes" id="UP000000366"/>
    </source>
</evidence>
<dbReference type="PRINTS" id="PR00413">
    <property type="entry name" value="HADHALOGNASE"/>
</dbReference>
<dbReference type="Gene3D" id="3.40.50.1000">
    <property type="entry name" value="HAD superfamily/HAD-like"/>
    <property type="match status" value="1"/>
</dbReference>
<dbReference type="SFLD" id="SFLDS00003">
    <property type="entry name" value="Haloacid_Dehalogenase"/>
    <property type="match status" value="1"/>
</dbReference>
<dbReference type="HOGENOM" id="CLU_045011_0_2_4"/>
<dbReference type="RefSeq" id="WP_011830368.1">
    <property type="nucleotide sequence ID" value="NC_008825.1"/>
</dbReference>
<dbReference type="SFLD" id="SFLDG01129">
    <property type="entry name" value="C1.5:_HAD__Beta-PGM__Phosphata"/>
    <property type="match status" value="1"/>
</dbReference>
<dbReference type="KEGG" id="mpt:Mpe_A2785"/>
<dbReference type="PANTHER" id="PTHR42896">
    <property type="entry name" value="XYLULOSE-1,5-BISPHOSPHATE (XUBP) PHOSPHATASE"/>
    <property type="match status" value="1"/>
</dbReference>
<dbReference type="InterPro" id="IPR006439">
    <property type="entry name" value="HAD-SF_hydro_IA"/>
</dbReference>
<protein>
    <submittedName>
        <fullName evidence="1">Haloacid dehalogenase</fullName>
    </submittedName>
</protein>
<dbReference type="InterPro" id="IPR023214">
    <property type="entry name" value="HAD_sf"/>
</dbReference>
<evidence type="ECO:0000313" key="1">
    <source>
        <dbReference type="EMBL" id="ABM95739.1"/>
    </source>
</evidence>
<dbReference type="InterPro" id="IPR036412">
    <property type="entry name" value="HAD-like_sf"/>
</dbReference>
<proteinExistence type="predicted"/>
<dbReference type="SUPFAM" id="SSF56784">
    <property type="entry name" value="HAD-like"/>
    <property type="match status" value="1"/>
</dbReference>
<dbReference type="AlphaFoldDB" id="A2SJK0"/>
<sequence>MGIDALIFDVDGTLADTEEAHRVAFNLAFDRYGLGWSWSRTEYRGLLDVTGGKERITSYIQSLPIAPTDRRRLLELVPHLHREKTRFYSSMVNDGGIVLRDGVARLLEESLHAGRRLAIASTTSAVNVDALLQSTLGARGLEMFSVIACGDQVKQKKPAPDIYQLALRTLGLTADRAVAFEDSSNGLRSAVAAGLWTVITPTFWTEGSDFTSAGLVLPRLGDPEKPLSDEPGRQLQRSAWLSFDELCALARPAAPLDSVQALYRGIA</sequence>
<keyword evidence="2" id="KW-1185">Reference proteome</keyword>
<dbReference type="InterPro" id="IPR041492">
    <property type="entry name" value="HAD_2"/>
</dbReference>
<accession>A2SJK0</accession>
<dbReference type="Gene3D" id="1.10.150.240">
    <property type="entry name" value="Putative phosphatase, domain 2"/>
    <property type="match status" value="1"/>
</dbReference>
<dbReference type="NCBIfam" id="TIGR01509">
    <property type="entry name" value="HAD-SF-IA-v3"/>
    <property type="match status" value="1"/>
</dbReference>
<dbReference type="EMBL" id="CP000555">
    <property type="protein sequence ID" value="ABM95739.1"/>
    <property type="molecule type" value="Genomic_DNA"/>
</dbReference>
<gene>
    <name evidence="1" type="primary">cbbY</name>
    <name evidence="1" type="ordered locus">Mpe_A2785</name>
</gene>
<dbReference type="Proteomes" id="UP000000366">
    <property type="component" value="Chromosome"/>
</dbReference>